<proteinExistence type="predicted"/>
<dbReference type="KEGG" id="lhf:JCM16775_p1013"/>
<geneLocation type="plasmid" evidence="2">
    <name>pJCM16775-1</name>
</geneLocation>
<evidence type="ECO:0000313" key="1">
    <source>
        <dbReference type="EMBL" id="BBM39764.1"/>
    </source>
</evidence>
<dbReference type="EMBL" id="AP019824">
    <property type="protein sequence ID" value="BBM39764.1"/>
    <property type="molecule type" value="Genomic_DNA"/>
</dbReference>
<dbReference type="Proteomes" id="UP000321892">
    <property type="component" value="Plasmid pjcm16775-1 dna"/>
</dbReference>
<dbReference type="EMBL" id="AP019824">
    <property type="protein sequence ID" value="BBM39772.1"/>
    <property type="molecule type" value="Genomic_DNA"/>
</dbReference>
<evidence type="ECO:0000313" key="3">
    <source>
        <dbReference type="Proteomes" id="UP000321892"/>
    </source>
</evidence>
<gene>
    <name evidence="1" type="ORF">JCM16775_p1013</name>
    <name evidence="2" type="ORF">JCM16775_p1021</name>
</gene>
<organism evidence="2 3">
    <name type="scientific">Leptotrichia hofstadii</name>
    <dbReference type="NCBI Taxonomy" id="157688"/>
    <lineage>
        <taxon>Bacteria</taxon>
        <taxon>Fusobacteriati</taxon>
        <taxon>Fusobacteriota</taxon>
        <taxon>Fusobacteriia</taxon>
        <taxon>Fusobacteriales</taxon>
        <taxon>Leptotrichiaceae</taxon>
        <taxon>Leptotrichia</taxon>
    </lineage>
</organism>
<dbReference type="KEGG" id="lhf:JCM16775_p1021"/>
<dbReference type="AlphaFoldDB" id="A0A510JKD6"/>
<accession>A0A510JKD6</accession>
<dbReference type="RefSeq" id="WP_146967975.1">
    <property type="nucleotide sequence ID" value="NZ_AP019824.1"/>
</dbReference>
<keyword evidence="2" id="KW-0614">Plasmid</keyword>
<geneLocation type="plasmid" evidence="3">
    <name>pjcm16775-1 dna</name>
</geneLocation>
<name>A0A510JKD6_9FUSO</name>
<protein>
    <submittedName>
        <fullName evidence="2">Putative plasmid recombination enzyme</fullName>
    </submittedName>
</protein>
<evidence type="ECO:0000313" key="2">
    <source>
        <dbReference type="EMBL" id="BBM39772.1"/>
    </source>
</evidence>
<keyword evidence="3" id="KW-1185">Reference proteome</keyword>
<sequence length="83" mass="9933">MAEISAINNFKKYNSKSGRSSINNVVREAFRELEKFKNNVNQELTQFNKILVKDLSVLERQYYDTEVDSRSRQEILKQEMEWI</sequence>
<reference evidence="2 3" key="1">
    <citation type="submission" date="2019-07" db="EMBL/GenBank/DDBJ databases">
        <title>Complete Genome Sequence of Leptotrichia hofstadii Strain JCM16775.</title>
        <authorList>
            <person name="Watanabe S."/>
            <person name="Cui L."/>
        </authorList>
    </citation>
    <scope>NUCLEOTIDE SEQUENCE [LARGE SCALE GENOMIC DNA]</scope>
    <source>
        <strain evidence="2 3">JCM16775</strain>
        <plasmid evidence="2">pJCM16775-1</plasmid>
        <plasmid evidence="3">pjcm16775-1 dna</plasmid>
    </source>
</reference>